<dbReference type="RefSeq" id="WP_088645962.1">
    <property type="nucleotide sequence ID" value="NZ_MZMV01000043.1"/>
</dbReference>
<proteinExistence type="predicted"/>
<evidence type="ECO:0000313" key="2">
    <source>
        <dbReference type="Proteomes" id="UP000197174"/>
    </source>
</evidence>
<accession>A0A246RH97</accession>
<organism evidence="1 2">
    <name type="scientific">Micromonospora wenchangensis</name>
    <dbReference type="NCBI Taxonomy" id="1185415"/>
    <lineage>
        <taxon>Bacteria</taxon>
        <taxon>Bacillati</taxon>
        <taxon>Actinomycetota</taxon>
        <taxon>Actinomycetes</taxon>
        <taxon>Micromonosporales</taxon>
        <taxon>Micromonosporaceae</taxon>
        <taxon>Micromonospora</taxon>
    </lineage>
</organism>
<dbReference type="Proteomes" id="UP000197174">
    <property type="component" value="Unassembled WGS sequence"/>
</dbReference>
<evidence type="ECO:0008006" key="3">
    <source>
        <dbReference type="Google" id="ProtNLM"/>
    </source>
</evidence>
<dbReference type="EMBL" id="MZMV01000043">
    <property type="protein sequence ID" value="OWV03470.1"/>
    <property type="molecule type" value="Genomic_DNA"/>
</dbReference>
<comment type="caution">
    <text evidence="1">The sequence shown here is derived from an EMBL/GenBank/DDBJ whole genome shotgun (WGS) entry which is preliminary data.</text>
</comment>
<name>A0A246RH97_9ACTN</name>
<protein>
    <recommendedName>
        <fullName evidence="3">CYTH domain-containing protein</fullName>
    </recommendedName>
</protein>
<gene>
    <name evidence="1" type="ORF">B5D80_22805</name>
</gene>
<dbReference type="Gene3D" id="2.40.320.10">
    <property type="entry name" value="Hypothetical Protein Pfu-838710-001"/>
    <property type="match status" value="1"/>
</dbReference>
<evidence type="ECO:0000313" key="1">
    <source>
        <dbReference type="EMBL" id="OWV03470.1"/>
    </source>
</evidence>
<dbReference type="InterPro" id="IPR033469">
    <property type="entry name" value="CYTH-like_dom_sf"/>
</dbReference>
<dbReference type="OrthoDB" id="9805588at2"/>
<dbReference type="SUPFAM" id="SSF55154">
    <property type="entry name" value="CYTH-like phosphatases"/>
    <property type="match status" value="1"/>
</dbReference>
<keyword evidence="2" id="KW-1185">Reference proteome</keyword>
<reference evidence="1 2" key="1">
    <citation type="submission" date="2017-03" db="EMBL/GenBank/DDBJ databases">
        <title>Whole genome sequence of Micromonospora wenchangensis, isolated from mangrove soil.</title>
        <authorList>
            <person name="Yang H."/>
        </authorList>
    </citation>
    <scope>NUCLEOTIDE SEQUENCE [LARGE SCALE GENOMIC DNA]</scope>
    <source>
        <strain evidence="1 2">CCTCC AA 2012002</strain>
    </source>
</reference>
<dbReference type="AlphaFoldDB" id="A0A246RH97"/>
<sequence length="187" mass="20638">MTAEPVREEKYARIERERRFLLAGPPPPAPVTASRRITDRYLAGTRLRLRRSESLTDGSREFKLTQKVPAARPGHIQGLITSVYLSPAEYELLARLPAATLSKTRLSVPPLGIDIFDPPLHGLVLAEAEFTTDAAARSFLPPPQIVAEVTDDPRFTGGSLVHAHREDLLGWLADYGIRPAPDTPWTA</sequence>